<proteinExistence type="predicted"/>
<accession>A0A4Q4KCW1</accession>
<dbReference type="Proteomes" id="UP000293952">
    <property type="component" value="Unassembled WGS sequence"/>
</dbReference>
<dbReference type="EMBL" id="SETE01000010">
    <property type="protein sequence ID" value="RYM30852.1"/>
    <property type="molecule type" value="Genomic_DNA"/>
</dbReference>
<keyword evidence="1" id="KW-1133">Transmembrane helix</keyword>
<feature type="transmembrane region" description="Helical" evidence="1">
    <location>
        <begin position="6"/>
        <end position="24"/>
    </location>
</feature>
<feature type="transmembrane region" description="Helical" evidence="1">
    <location>
        <begin position="36"/>
        <end position="58"/>
    </location>
</feature>
<protein>
    <submittedName>
        <fullName evidence="2">Uncharacterized protein</fullName>
    </submittedName>
</protein>
<keyword evidence="1" id="KW-0812">Transmembrane</keyword>
<keyword evidence="3" id="KW-1185">Reference proteome</keyword>
<reference evidence="2 3" key="1">
    <citation type="submission" date="2019-02" db="EMBL/GenBank/DDBJ databases">
        <title>Genome sequence of the sea-ice species Brumimicrobium glaciale.</title>
        <authorList>
            <person name="Bowman J.P."/>
        </authorList>
    </citation>
    <scope>NUCLEOTIDE SEQUENCE [LARGE SCALE GENOMIC DNA]</scope>
    <source>
        <strain evidence="2 3">IC156</strain>
    </source>
</reference>
<name>A0A4Q4KCW1_9FLAO</name>
<comment type="caution">
    <text evidence="2">The sequence shown here is derived from an EMBL/GenBank/DDBJ whole genome shotgun (WGS) entry which is preliminary data.</text>
</comment>
<dbReference type="OrthoDB" id="1495578at2"/>
<evidence type="ECO:0000256" key="1">
    <source>
        <dbReference type="SAM" id="Phobius"/>
    </source>
</evidence>
<sequence length="60" mass="6560">MNFIDVLIPLLGGIYLLTFGDSLIKKNGSSLKRNKGLIKFAGITLVGVSVIYLIIQFFGE</sequence>
<keyword evidence="1" id="KW-0472">Membrane</keyword>
<evidence type="ECO:0000313" key="2">
    <source>
        <dbReference type="EMBL" id="RYM30852.1"/>
    </source>
</evidence>
<organism evidence="2 3">
    <name type="scientific">Brumimicrobium glaciale</name>
    <dbReference type="NCBI Taxonomy" id="200475"/>
    <lineage>
        <taxon>Bacteria</taxon>
        <taxon>Pseudomonadati</taxon>
        <taxon>Bacteroidota</taxon>
        <taxon>Flavobacteriia</taxon>
        <taxon>Flavobacteriales</taxon>
        <taxon>Crocinitomicaceae</taxon>
        <taxon>Brumimicrobium</taxon>
    </lineage>
</organism>
<dbReference type="RefSeq" id="WP_130095142.1">
    <property type="nucleotide sequence ID" value="NZ_SETE01000010.1"/>
</dbReference>
<gene>
    <name evidence="2" type="ORF">ERX46_17370</name>
</gene>
<dbReference type="AlphaFoldDB" id="A0A4Q4KCW1"/>
<evidence type="ECO:0000313" key="3">
    <source>
        <dbReference type="Proteomes" id="UP000293952"/>
    </source>
</evidence>